<reference evidence="3" key="2">
    <citation type="submission" date="2025-08" db="UniProtKB">
        <authorList>
            <consortium name="Ensembl"/>
        </authorList>
    </citation>
    <scope>IDENTIFICATION</scope>
</reference>
<dbReference type="Pfam" id="PF15477">
    <property type="entry name" value="SMAP"/>
    <property type="match status" value="1"/>
</dbReference>
<dbReference type="GeneTree" id="ENSGT00500000044955"/>
<evidence type="ECO:0000313" key="3">
    <source>
        <dbReference type="Ensembl" id="ENSSFOP00015040225.1"/>
    </source>
</evidence>
<feature type="domain" description="Small acidic protein-like" evidence="2">
    <location>
        <begin position="33"/>
        <end position="106"/>
    </location>
</feature>
<evidence type="ECO:0000313" key="4">
    <source>
        <dbReference type="Proteomes" id="UP000694397"/>
    </source>
</evidence>
<dbReference type="AlphaFoldDB" id="A0A8C9STP6"/>
<feature type="compositionally biased region" description="Polar residues" evidence="1">
    <location>
        <begin position="22"/>
        <end position="32"/>
    </location>
</feature>
<name>A0A8C9STP6_SCLFO</name>
<reference evidence="3" key="3">
    <citation type="submission" date="2025-09" db="UniProtKB">
        <authorList>
            <consortium name="Ensembl"/>
        </authorList>
    </citation>
    <scope>IDENTIFICATION</scope>
</reference>
<dbReference type="OrthoDB" id="9451331at2759"/>
<protein>
    <recommendedName>
        <fullName evidence="2">Small acidic protein-like domain-containing protein</fullName>
    </recommendedName>
</protein>
<feature type="region of interest" description="Disordered" evidence="1">
    <location>
        <begin position="58"/>
        <end position="77"/>
    </location>
</feature>
<dbReference type="Proteomes" id="UP000694397">
    <property type="component" value="Chromosome 1"/>
</dbReference>
<sequence length="129" mass="14249">VNAYGVPQARREALQREIDRASSPSNSSNFGQWGTAHFDSPSQQQKFLRLMGGFKNGSTPVASSSGRGNMALGKDSQQHLQQELLGEFERAQNRRMNFQNKGAGLGFTAPSSKKFFIDVSASRSIKFEY</sequence>
<dbReference type="PANTHER" id="PTHR22426">
    <property type="entry name" value="ARGININE_SERINE-RICH COILED-COIL PROTEIN 2"/>
    <property type="match status" value="1"/>
</dbReference>
<feature type="compositionally biased region" description="Polar residues" evidence="1">
    <location>
        <begin position="58"/>
        <end position="67"/>
    </location>
</feature>
<reference evidence="3 4" key="1">
    <citation type="submission" date="2019-04" db="EMBL/GenBank/DDBJ databases">
        <authorList>
            <consortium name="Wellcome Sanger Institute Data Sharing"/>
        </authorList>
    </citation>
    <scope>NUCLEOTIDE SEQUENCE [LARGE SCALE GENOMIC DNA]</scope>
</reference>
<dbReference type="Ensembl" id="ENSSFOT00015075985.1">
    <property type="protein sequence ID" value="ENSSFOP00015040225.1"/>
    <property type="gene ID" value="ENSSFOG00015030725.1"/>
</dbReference>
<dbReference type="PANTHER" id="PTHR22426:SF1">
    <property type="entry name" value="LYSINE-RICH NUCLEOLAR PROTEIN 1"/>
    <property type="match status" value="1"/>
</dbReference>
<evidence type="ECO:0000256" key="1">
    <source>
        <dbReference type="SAM" id="MobiDB-lite"/>
    </source>
</evidence>
<proteinExistence type="predicted"/>
<accession>A0A8C9STP6</accession>
<organism evidence="3 4">
    <name type="scientific">Scleropages formosus</name>
    <name type="common">Asian bonytongue</name>
    <name type="synonym">Osteoglossum formosum</name>
    <dbReference type="NCBI Taxonomy" id="113540"/>
    <lineage>
        <taxon>Eukaryota</taxon>
        <taxon>Metazoa</taxon>
        <taxon>Chordata</taxon>
        <taxon>Craniata</taxon>
        <taxon>Vertebrata</taxon>
        <taxon>Euteleostomi</taxon>
        <taxon>Actinopterygii</taxon>
        <taxon>Neopterygii</taxon>
        <taxon>Teleostei</taxon>
        <taxon>Osteoglossocephala</taxon>
        <taxon>Osteoglossomorpha</taxon>
        <taxon>Osteoglossiformes</taxon>
        <taxon>Osteoglossidae</taxon>
        <taxon>Scleropages</taxon>
    </lineage>
</organism>
<feature type="region of interest" description="Disordered" evidence="1">
    <location>
        <begin position="1"/>
        <end position="36"/>
    </location>
</feature>
<feature type="compositionally biased region" description="Basic and acidic residues" evidence="1">
    <location>
        <begin position="9"/>
        <end position="20"/>
    </location>
</feature>
<dbReference type="InterPro" id="IPR028124">
    <property type="entry name" value="SMAP_dom"/>
</dbReference>
<keyword evidence="4" id="KW-1185">Reference proteome</keyword>
<evidence type="ECO:0000259" key="2">
    <source>
        <dbReference type="Pfam" id="PF15477"/>
    </source>
</evidence>